<proteinExistence type="predicted"/>
<name>A0A0C9Z1I8_9AGAM</name>
<keyword evidence="1" id="KW-1133">Transmembrane helix</keyword>
<organism evidence="2 3">
    <name type="scientific">Pisolithus microcarpus 441</name>
    <dbReference type="NCBI Taxonomy" id="765257"/>
    <lineage>
        <taxon>Eukaryota</taxon>
        <taxon>Fungi</taxon>
        <taxon>Dikarya</taxon>
        <taxon>Basidiomycota</taxon>
        <taxon>Agaricomycotina</taxon>
        <taxon>Agaricomycetes</taxon>
        <taxon>Agaricomycetidae</taxon>
        <taxon>Boletales</taxon>
        <taxon>Sclerodermatineae</taxon>
        <taxon>Pisolithaceae</taxon>
        <taxon>Pisolithus</taxon>
    </lineage>
</organism>
<dbReference type="EMBL" id="KN833733">
    <property type="protein sequence ID" value="KIK22906.1"/>
    <property type="molecule type" value="Genomic_DNA"/>
</dbReference>
<dbReference type="HOGENOM" id="CLU_2414154_0_0_1"/>
<keyword evidence="1" id="KW-0472">Membrane</keyword>
<keyword evidence="3" id="KW-1185">Reference proteome</keyword>
<dbReference type="AlphaFoldDB" id="A0A0C9Z1I8"/>
<dbReference type="Proteomes" id="UP000054018">
    <property type="component" value="Unassembled WGS sequence"/>
</dbReference>
<reference evidence="3" key="2">
    <citation type="submission" date="2015-01" db="EMBL/GenBank/DDBJ databases">
        <title>Evolutionary Origins and Diversification of the Mycorrhizal Mutualists.</title>
        <authorList>
            <consortium name="DOE Joint Genome Institute"/>
            <consortium name="Mycorrhizal Genomics Consortium"/>
            <person name="Kohler A."/>
            <person name="Kuo A."/>
            <person name="Nagy L.G."/>
            <person name="Floudas D."/>
            <person name="Copeland A."/>
            <person name="Barry K.W."/>
            <person name="Cichocki N."/>
            <person name="Veneault-Fourrey C."/>
            <person name="LaButti K."/>
            <person name="Lindquist E.A."/>
            <person name="Lipzen A."/>
            <person name="Lundell T."/>
            <person name="Morin E."/>
            <person name="Murat C."/>
            <person name="Riley R."/>
            <person name="Ohm R."/>
            <person name="Sun H."/>
            <person name="Tunlid A."/>
            <person name="Henrissat B."/>
            <person name="Grigoriev I.V."/>
            <person name="Hibbett D.S."/>
            <person name="Martin F."/>
        </authorList>
    </citation>
    <scope>NUCLEOTIDE SEQUENCE [LARGE SCALE GENOMIC DNA]</scope>
    <source>
        <strain evidence="3">441</strain>
    </source>
</reference>
<sequence>MVLFSTYNDPCSVYVRQFTVMSYMQGLCSIRLEQRGWFLIFFLPSVVLLVFSALSFTSALFRYETGAWSFLGLPLDNSGSPARCFLHSGIDL</sequence>
<protein>
    <submittedName>
        <fullName evidence="2">Uncharacterized protein</fullName>
    </submittedName>
</protein>
<evidence type="ECO:0000313" key="3">
    <source>
        <dbReference type="Proteomes" id="UP000054018"/>
    </source>
</evidence>
<accession>A0A0C9Z1I8</accession>
<evidence type="ECO:0000313" key="2">
    <source>
        <dbReference type="EMBL" id="KIK22906.1"/>
    </source>
</evidence>
<reference evidence="2 3" key="1">
    <citation type="submission" date="2014-04" db="EMBL/GenBank/DDBJ databases">
        <authorList>
            <consortium name="DOE Joint Genome Institute"/>
            <person name="Kuo A."/>
            <person name="Kohler A."/>
            <person name="Costa M.D."/>
            <person name="Nagy L.G."/>
            <person name="Floudas D."/>
            <person name="Copeland A."/>
            <person name="Barry K.W."/>
            <person name="Cichocki N."/>
            <person name="Veneault-Fourrey C."/>
            <person name="LaButti K."/>
            <person name="Lindquist E.A."/>
            <person name="Lipzen A."/>
            <person name="Lundell T."/>
            <person name="Morin E."/>
            <person name="Murat C."/>
            <person name="Sun H."/>
            <person name="Tunlid A."/>
            <person name="Henrissat B."/>
            <person name="Grigoriev I.V."/>
            <person name="Hibbett D.S."/>
            <person name="Martin F."/>
            <person name="Nordberg H.P."/>
            <person name="Cantor M.N."/>
            <person name="Hua S.X."/>
        </authorList>
    </citation>
    <scope>NUCLEOTIDE SEQUENCE [LARGE SCALE GENOMIC DNA]</scope>
    <source>
        <strain evidence="2 3">441</strain>
    </source>
</reference>
<gene>
    <name evidence="2" type="ORF">PISMIDRAFT_679775</name>
</gene>
<evidence type="ECO:0000256" key="1">
    <source>
        <dbReference type="SAM" id="Phobius"/>
    </source>
</evidence>
<feature type="transmembrane region" description="Helical" evidence="1">
    <location>
        <begin position="37"/>
        <end position="61"/>
    </location>
</feature>
<keyword evidence="1" id="KW-0812">Transmembrane</keyword>